<evidence type="ECO:0000313" key="5">
    <source>
        <dbReference type="EMBL" id="KAJ5413900.1"/>
    </source>
</evidence>
<feature type="repeat" description="WD" evidence="3">
    <location>
        <begin position="943"/>
        <end position="984"/>
    </location>
</feature>
<dbReference type="Pfam" id="PF24883">
    <property type="entry name" value="NPHP3_N"/>
    <property type="match status" value="1"/>
</dbReference>
<evidence type="ECO:0000256" key="3">
    <source>
        <dbReference type="PROSITE-ProRule" id="PRU00221"/>
    </source>
</evidence>
<gene>
    <name evidence="5" type="ORF">N7509_000527</name>
</gene>
<comment type="caution">
    <text evidence="5">The sequence shown here is derived from an EMBL/GenBank/DDBJ whole genome shotgun (WGS) entry which is preliminary data.</text>
</comment>
<feature type="repeat" description="WD" evidence="3">
    <location>
        <begin position="589"/>
        <end position="630"/>
    </location>
</feature>
<dbReference type="InterPro" id="IPR036322">
    <property type="entry name" value="WD40_repeat_dom_sf"/>
</dbReference>
<feature type="repeat" description="WD" evidence="3">
    <location>
        <begin position="775"/>
        <end position="816"/>
    </location>
</feature>
<dbReference type="InterPro" id="IPR001680">
    <property type="entry name" value="WD40_rpt"/>
</dbReference>
<feature type="repeat" description="WD" evidence="3">
    <location>
        <begin position="631"/>
        <end position="672"/>
    </location>
</feature>
<dbReference type="Pfam" id="PF00400">
    <property type="entry name" value="WD40"/>
    <property type="match status" value="6"/>
</dbReference>
<dbReference type="SUPFAM" id="SSF50998">
    <property type="entry name" value="Quinoprotein alcohol dehydrogenase-like"/>
    <property type="match status" value="1"/>
</dbReference>
<dbReference type="InterPro" id="IPR007111">
    <property type="entry name" value="NACHT_NTPase"/>
</dbReference>
<dbReference type="EMBL" id="JAPZBU010000003">
    <property type="protein sequence ID" value="KAJ5413900.1"/>
    <property type="molecule type" value="Genomic_DNA"/>
</dbReference>
<keyword evidence="6" id="KW-1185">Reference proteome</keyword>
<dbReference type="Gene3D" id="2.130.10.10">
    <property type="entry name" value="YVTN repeat-like/Quinoprotein amine dehydrogenase"/>
    <property type="match status" value="6"/>
</dbReference>
<protein>
    <recommendedName>
        <fullName evidence="4">NACHT domain-containing protein</fullName>
    </recommendedName>
</protein>
<reference evidence="5" key="2">
    <citation type="journal article" date="2023" name="IMA Fungus">
        <title>Comparative genomic study of the Penicillium genus elucidates a diverse pangenome and 15 lateral gene transfer events.</title>
        <authorList>
            <person name="Petersen C."/>
            <person name="Sorensen T."/>
            <person name="Nielsen M.R."/>
            <person name="Sondergaard T.E."/>
            <person name="Sorensen J.L."/>
            <person name="Fitzpatrick D.A."/>
            <person name="Frisvad J.C."/>
            <person name="Nielsen K.L."/>
        </authorList>
    </citation>
    <scope>NUCLEOTIDE SEQUENCE</scope>
    <source>
        <strain evidence="5">IBT 29677</strain>
    </source>
</reference>
<dbReference type="PRINTS" id="PR00320">
    <property type="entry name" value="GPROTEINBRPT"/>
</dbReference>
<keyword evidence="2" id="KW-0677">Repeat</keyword>
<dbReference type="InterPro" id="IPR054471">
    <property type="entry name" value="GPIID_WHD"/>
</dbReference>
<dbReference type="Pfam" id="PF22939">
    <property type="entry name" value="WHD_GPIID"/>
    <property type="match status" value="1"/>
</dbReference>
<dbReference type="InterPro" id="IPR020472">
    <property type="entry name" value="WD40_PAC1"/>
</dbReference>
<dbReference type="InterPro" id="IPR056884">
    <property type="entry name" value="NPHP3-like_N"/>
</dbReference>
<evidence type="ECO:0000259" key="4">
    <source>
        <dbReference type="PROSITE" id="PS50837"/>
    </source>
</evidence>
<feature type="repeat" description="WD" evidence="3">
    <location>
        <begin position="817"/>
        <end position="858"/>
    </location>
</feature>
<organism evidence="5 6">
    <name type="scientific">Penicillium cosmopolitanum</name>
    <dbReference type="NCBI Taxonomy" id="1131564"/>
    <lineage>
        <taxon>Eukaryota</taxon>
        <taxon>Fungi</taxon>
        <taxon>Dikarya</taxon>
        <taxon>Ascomycota</taxon>
        <taxon>Pezizomycotina</taxon>
        <taxon>Eurotiomycetes</taxon>
        <taxon>Eurotiomycetidae</taxon>
        <taxon>Eurotiales</taxon>
        <taxon>Aspergillaceae</taxon>
        <taxon>Penicillium</taxon>
    </lineage>
</organism>
<dbReference type="SUPFAM" id="SSF50978">
    <property type="entry name" value="WD40 repeat-like"/>
    <property type="match status" value="1"/>
</dbReference>
<feature type="repeat" description="WD" evidence="3">
    <location>
        <begin position="901"/>
        <end position="942"/>
    </location>
</feature>
<feature type="repeat" description="WD" evidence="3">
    <location>
        <begin position="985"/>
        <end position="1026"/>
    </location>
</feature>
<feature type="repeat" description="WD" evidence="3">
    <location>
        <begin position="859"/>
        <end position="900"/>
    </location>
</feature>
<dbReference type="OrthoDB" id="538223at2759"/>
<dbReference type="InterPro" id="IPR050349">
    <property type="entry name" value="WD_LIS1/nudF_dynein_reg"/>
</dbReference>
<dbReference type="RefSeq" id="XP_056493746.1">
    <property type="nucleotide sequence ID" value="XM_056625164.1"/>
</dbReference>
<dbReference type="AlphaFoldDB" id="A0A9X0BE98"/>
<evidence type="ECO:0000256" key="2">
    <source>
        <dbReference type="ARBA" id="ARBA00022737"/>
    </source>
</evidence>
<dbReference type="InterPro" id="IPR015943">
    <property type="entry name" value="WD40/YVTN_repeat-like_dom_sf"/>
</dbReference>
<feature type="domain" description="NACHT" evidence="4">
    <location>
        <begin position="82"/>
        <end position="141"/>
    </location>
</feature>
<dbReference type="PANTHER" id="PTHR44129">
    <property type="entry name" value="WD REPEAT-CONTAINING PROTEIN POP1"/>
    <property type="match status" value="1"/>
</dbReference>
<dbReference type="GeneID" id="81364144"/>
<keyword evidence="1 3" id="KW-0853">WD repeat</keyword>
<dbReference type="PROSITE" id="PS50294">
    <property type="entry name" value="WD_REPEATS_REGION"/>
    <property type="match status" value="10"/>
</dbReference>
<dbReference type="PROSITE" id="PS00678">
    <property type="entry name" value="WD_REPEATS_1"/>
    <property type="match status" value="1"/>
</dbReference>
<dbReference type="Pfam" id="PF25173">
    <property type="entry name" value="Beta-prop_WDR3_1st"/>
    <property type="match status" value="1"/>
</dbReference>
<dbReference type="CDD" id="cd00200">
    <property type="entry name" value="WD40"/>
    <property type="match status" value="1"/>
</dbReference>
<dbReference type="PROSITE" id="PS50082">
    <property type="entry name" value="WD_REPEATS_2"/>
    <property type="match status" value="10"/>
</dbReference>
<reference evidence="5" key="1">
    <citation type="submission" date="2022-12" db="EMBL/GenBank/DDBJ databases">
        <authorList>
            <person name="Petersen C."/>
        </authorList>
    </citation>
    <scope>NUCLEOTIDE SEQUENCE</scope>
    <source>
        <strain evidence="5">IBT 29677</strain>
    </source>
</reference>
<feature type="repeat" description="WD" evidence="3">
    <location>
        <begin position="673"/>
        <end position="714"/>
    </location>
</feature>
<dbReference type="InterPro" id="IPR011047">
    <property type="entry name" value="Quinoprotein_ADH-like_sf"/>
</dbReference>
<feature type="repeat" description="WD" evidence="3">
    <location>
        <begin position="733"/>
        <end position="774"/>
    </location>
</feature>
<dbReference type="SMART" id="SM00320">
    <property type="entry name" value="WD40"/>
    <property type="match status" value="10"/>
</dbReference>
<name>A0A9X0BE98_9EURO</name>
<proteinExistence type="predicted"/>
<dbReference type="PROSITE" id="PS50837">
    <property type="entry name" value="NACHT"/>
    <property type="match status" value="1"/>
</dbReference>
<sequence length="1136" mass="127081">MATTISYGEKNSGLQAGVVHGNVTIVQSETLNQECLRDLYATNPVDDKERIKNDKGGLLKDSYRWILDNKEFKQWQDSERNRLLWIRGDPGKGKTMLLCGVIEELTGLYGDNSSISFFFCQATDSRINSATSVLRGLIYLLVEKHPSLLHYVRARYDSAGKTLFEDVNAWNVLSTIFRDILNDPILQMTYLESSANLQIKWVVSSRNWPEITERFDIAAQLAPVSLELNEVSVSEAVNRFIQHKSHGLAKSKRYSDKTRDAVQRYLSANSQGTFLWVALVCQNLEKIRTHVLKKLKLFPSGLDALYGRMIDQVRELEDVELCKEILVIMLSVFRPITLHELTSLIQLPDDDDDDYVPLEVIIAICGSFLTLREGTVMFVYQSAKEYLLKEAFGVIFHGGIETEHNVIFSRSLDVIYKILQRDITNIKFSGRHTKYFRVPSPNLLAPVEYACLYWVDHLYACKYNATCRLSLKNREALDTFLQRKYLNWLEALSILGSLSDGIRAMKKLEGLIQEEIESVSLLEQVRDATRFIQYHRTGIENSPLQVYCSPLVFSLSKSLTRRAFQKERLYWVLKYPIVEKDWSACLQTLEGHSNEVTSIAWSRDGSRLASGSWDNTVRIWDPATGQTISTLKGHSSWVASIAWSRDGSRLASGSYDKIVRIWDPATGQTMSTLEGHSSWVTSIAWSRDGSRLASGSDDKIVQIWDPATGQISSTLEGHIRIWDPATGQTMSTLEGHSYWVRSIAWSRDGSRLASGSNDKTVRIWDPATSQTICTLIGHSKTVTSIAWSPDGSRLASGSWDNTVRIWDPATGQTISTLKGHSSWVTSITWSQDGSQLVSGSDDKTVRIWDPATGQISSTLEGHSNEVTLIAWSRDRSRLASGSNDKTIRIWDPATAPISSTLQGYSNRVTSIAWLQDGSRLASCSDDKTVRIWDTSTGQTISTLEGHSNEVTSIAWSRDGSRLASGSYDKTVRIWDPATAPISSTLEGHSNRLTSIAWSRDGSRLASGSDDHTVRIWDPATGQILSTLHTDLTSFLRSDTACFNRVYTSVGIFDANSVPLVTPMSDNFTQLERGGYGLSDDRSWITFKGLNLLWLPSEYRPASTGCFAIHATTIAIACSSKRVFFLELSTSSSIPSL</sequence>
<evidence type="ECO:0000256" key="1">
    <source>
        <dbReference type="ARBA" id="ARBA00022574"/>
    </source>
</evidence>
<accession>A0A9X0BE98</accession>
<dbReference type="InterPro" id="IPR019775">
    <property type="entry name" value="WD40_repeat_CS"/>
</dbReference>
<evidence type="ECO:0000313" key="6">
    <source>
        <dbReference type="Proteomes" id="UP001147747"/>
    </source>
</evidence>
<dbReference type="Proteomes" id="UP001147747">
    <property type="component" value="Unassembled WGS sequence"/>
</dbReference>